<reference evidence="1 2" key="1">
    <citation type="submission" date="2023-09" db="EMBL/GenBank/DDBJ databases">
        <title>Multi-omics analysis of a traditional fermented food reveals byproduct-associated fungal strains for waste-to-food upcycling.</title>
        <authorList>
            <consortium name="Lawrence Berkeley National Laboratory"/>
            <person name="Rekdal V.M."/>
            <person name="Villalobos-Escobedo J.M."/>
            <person name="Rodriguez-Valeron N."/>
            <person name="Garcia M.O."/>
            <person name="Vasquez D.P."/>
            <person name="Damayanti I."/>
            <person name="Sorensen P.M."/>
            <person name="Baidoo E.E."/>
            <person name="De Carvalho A.C."/>
            <person name="Riley R."/>
            <person name="Lipzen A."/>
            <person name="He G."/>
            <person name="Yan M."/>
            <person name="Haridas S."/>
            <person name="Daum C."/>
            <person name="Yoshinaga Y."/>
            <person name="Ng V."/>
            <person name="Grigoriev I.V."/>
            <person name="Munk R."/>
            <person name="Nuraida L."/>
            <person name="Wijaya C.H."/>
            <person name="Morales P.-C."/>
            <person name="Keasling J.D."/>
        </authorList>
    </citation>
    <scope>NUCLEOTIDE SEQUENCE [LARGE SCALE GENOMIC DNA]</scope>
    <source>
        <strain evidence="1 2">FGSC 2613</strain>
    </source>
</reference>
<proteinExistence type="predicted"/>
<dbReference type="EMBL" id="JAVLET010000009">
    <property type="protein sequence ID" value="KAL0467688.1"/>
    <property type="molecule type" value="Genomic_DNA"/>
</dbReference>
<evidence type="ECO:0008006" key="3">
    <source>
        <dbReference type="Google" id="ProtNLM"/>
    </source>
</evidence>
<name>A0ABR3D799_NEUIN</name>
<evidence type="ECO:0000313" key="1">
    <source>
        <dbReference type="EMBL" id="KAL0467688.1"/>
    </source>
</evidence>
<accession>A0ABR3D799</accession>
<evidence type="ECO:0000313" key="2">
    <source>
        <dbReference type="Proteomes" id="UP001451303"/>
    </source>
</evidence>
<sequence>MTPVMSDLCTIASCYLATLPCNMLTVTKSVCLGSIPGTHRHLCHAAHDGKPTFSFARWFKMATMMNKIYHDGLHRILLRLYPFDEKRR</sequence>
<comment type="caution">
    <text evidence="1">The sequence shown here is derived from an EMBL/GenBank/DDBJ whole genome shotgun (WGS) entry which is preliminary data.</text>
</comment>
<gene>
    <name evidence="1" type="ORF">QR685DRAFT_574473</name>
</gene>
<dbReference type="Proteomes" id="UP001451303">
    <property type="component" value="Unassembled WGS sequence"/>
</dbReference>
<organism evidence="1 2">
    <name type="scientific">Neurospora intermedia</name>
    <dbReference type="NCBI Taxonomy" id="5142"/>
    <lineage>
        <taxon>Eukaryota</taxon>
        <taxon>Fungi</taxon>
        <taxon>Dikarya</taxon>
        <taxon>Ascomycota</taxon>
        <taxon>Pezizomycotina</taxon>
        <taxon>Sordariomycetes</taxon>
        <taxon>Sordariomycetidae</taxon>
        <taxon>Sordariales</taxon>
        <taxon>Sordariaceae</taxon>
        <taxon>Neurospora</taxon>
    </lineage>
</organism>
<protein>
    <recommendedName>
        <fullName evidence="3">Secreted protein</fullName>
    </recommendedName>
</protein>
<keyword evidence="2" id="KW-1185">Reference proteome</keyword>